<keyword evidence="3" id="KW-1185">Reference proteome</keyword>
<dbReference type="Proteomes" id="UP000792457">
    <property type="component" value="Unassembled WGS sequence"/>
</dbReference>
<feature type="compositionally biased region" description="Low complexity" evidence="1">
    <location>
        <begin position="11"/>
        <end position="31"/>
    </location>
</feature>
<feature type="compositionally biased region" description="Basic and acidic residues" evidence="1">
    <location>
        <begin position="1"/>
        <end position="10"/>
    </location>
</feature>
<sequence>MERGLRRRDNAPSGWSSPAKSSSTCSSGSSPSSPPGGKPSGRRSPASREMFDNFQPWVVATYGDAAKTKTVTRRKYARILRTLRGDTTVGGAGADGSNSAENSKFRFWVKAKGFRIGPPPGHPKSPSFERTSMRRNSVTQDPPLYVPTATVKVRPPYITQLIPVCLSGTHQFINTPSATPAVKRGSIS</sequence>
<evidence type="ECO:0000313" key="2">
    <source>
        <dbReference type="EMBL" id="KAG8233961.1"/>
    </source>
</evidence>
<organism evidence="2 3">
    <name type="scientific">Ladona fulva</name>
    <name type="common">Scarce chaser dragonfly</name>
    <name type="synonym">Libellula fulva</name>
    <dbReference type="NCBI Taxonomy" id="123851"/>
    <lineage>
        <taxon>Eukaryota</taxon>
        <taxon>Metazoa</taxon>
        <taxon>Ecdysozoa</taxon>
        <taxon>Arthropoda</taxon>
        <taxon>Hexapoda</taxon>
        <taxon>Insecta</taxon>
        <taxon>Pterygota</taxon>
        <taxon>Palaeoptera</taxon>
        <taxon>Odonata</taxon>
        <taxon>Epiprocta</taxon>
        <taxon>Anisoptera</taxon>
        <taxon>Libelluloidea</taxon>
        <taxon>Libellulidae</taxon>
        <taxon>Ladona</taxon>
    </lineage>
</organism>
<dbReference type="EMBL" id="KZ308756">
    <property type="protein sequence ID" value="KAG8233961.1"/>
    <property type="molecule type" value="Genomic_DNA"/>
</dbReference>
<evidence type="ECO:0000256" key="1">
    <source>
        <dbReference type="SAM" id="MobiDB-lite"/>
    </source>
</evidence>
<comment type="caution">
    <text evidence="2">The sequence shown here is derived from an EMBL/GenBank/DDBJ whole genome shotgun (WGS) entry which is preliminary data.</text>
</comment>
<proteinExistence type="predicted"/>
<dbReference type="AlphaFoldDB" id="A0A8K0P505"/>
<feature type="region of interest" description="Disordered" evidence="1">
    <location>
        <begin position="1"/>
        <end position="49"/>
    </location>
</feature>
<gene>
    <name evidence="2" type="ORF">J437_LFUL014239</name>
</gene>
<reference evidence="2" key="1">
    <citation type="submission" date="2013-04" db="EMBL/GenBank/DDBJ databases">
        <authorList>
            <person name="Qu J."/>
            <person name="Murali S.C."/>
            <person name="Bandaranaike D."/>
            <person name="Bellair M."/>
            <person name="Blankenburg K."/>
            <person name="Chao H."/>
            <person name="Dinh H."/>
            <person name="Doddapaneni H."/>
            <person name="Downs B."/>
            <person name="Dugan-Rocha S."/>
            <person name="Elkadiri S."/>
            <person name="Gnanaolivu R.D."/>
            <person name="Hernandez B."/>
            <person name="Javaid M."/>
            <person name="Jayaseelan J.C."/>
            <person name="Lee S."/>
            <person name="Li M."/>
            <person name="Ming W."/>
            <person name="Munidasa M."/>
            <person name="Muniz J."/>
            <person name="Nguyen L."/>
            <person name="Ongeri F."/>
            <person name="Osuji N."/>
            <person name="Pu L.-L."/>
            <person name="Puazo M."/>
            <person name="Qu C."/>
            <person name="Quiroz J."/>
            <person name="Raj R."/>
            <person name="Weissenberger G."/>
            <person name="Xin Y."/>
            <person name="Zou X."/>
            <person name="Han Y."/>
            <person name="Richards S."/>
            <person name="Worley K."/>
            <person name="Muzny D."/>
            <person name="Gibbs R."/>
        </authorList>
    </citation>
    <scope>NUCLEOTIDE SEQUENCE</scope>
    <source>
        <strain evidence="2">Sampled in the wild</strain>
    </source>
</reference>
<evidence type="ECO:0000313" key="3">
    <source>
        <dbReference type="Proteomes" id="UP000792457"/>
    </source>
</evidence>
<protein>
    <submittedName>
        <fullName evidence="2">Uncharacterized protein</fullName>
    </submittedName>
</protein>
<accession>A0A8K0P505</accession>
<reference evidence="2" key="2">
    <citation type="submission" date="2017-10" db="EMBL/GenBank/DDBJ databases">
        <title>Ladona fulva Genome sequencing and assembly.</title>
        <authorList>
            <person name="Murali S."/>
            <person name="Richards S."/>
            <person name="Bandaranaike D."/>
            <person name="Bellair M."/>
            <person name="Blankenburg K."/>
            <person name="Chao H."/>
            <person name="Dinh H."/>
            <person name="Doddapaneni H."/>
            <person name="Dugan-Rocha S."/>
            <person name="Elkadiri S."/>
            <person name="Gnanaolivu R."/>
            <person name="Hernandez B."/>
            <person name="Skinner E."/>
            <person name="Javaid M."/>
            <person name="Lee S."/>
            <person name="Li M."/>
            <person name="Ming W."/>
            <person name="Munidasa M."/>
            <person name="Muniz J."/>
            <person name="Nguyen L."/>
            <person name="Hughes D."/>
            <person name="Osuji N."/>
            <person name="Pu L.-L."/>
            <person name="Puazo M."/>
            <person name="Qu C."/>
            <person name="Quiroz J."/>
            <person name="Raj R."/>
            <person name="Weissenberger G."/>
            <person name="Xin Y."/>
            <person name="Zou X."/>
            <person name="Han Y."/>
            <person name="Worley K."/>
            <person name="Muzny D."/>
            <person name="Gibbs R."/>
        </authorList>
    </citation>
    <scope>NUCLEOTIDE SEQUENCE</scope>
    <source>
        <strain evidence="2">Sampled in the wild</strain>
    </source>
</reference>
<dbReference type="OrthoDB" id="10047222at2759"/>
<name>A0A8K0P505_LADFU</name>